<evidence type="ECO:0000256" key="7">
    <source>
        <dbReference type="HAMAP-Rule" id="MF_02065"/>
    </source>
</evidence>
<keyword evidence="3 7" id="KW-1133">Transmembrane helix</keyword>
<protein>
    <recommendedName>
        <fullName evidence="7">Endolytic murein transglycosylase</fullName>
        <ecNumber evidence="7">4.2.2.29</ecNumber>
    </recommendedName>
    <alternativeName>
        <fullName evidence="7">Peptidoglycan lytic transglycosylase</fullName>
    </alternativeName>
    <alternativeName>
        <fullName evidence="7">Peptidoglycan polymerization terminase</fullName>
    </alternativeName>
</protein>
<feature type="site" description="Important for catalytic activity" evidence="7">
    <location>
        <position position="241"/>
    </location>
</feature>
<evidence type="ECO:0000313" key="8">
    <source>
        <dbReference type="EMBL" id="PPK95992.1"/>
    </source>
</evidence>
<evidence type="ECO:0000256" key="2">
    <source>
        <dbReference type="ARBA" id="ARBA00022692"/>
    </source>
</evidence>
<dbReference type="GO" id="GO:0071555">
    <property type="term" value="P:cell wall organization"/>
    <property type="evidence" value="ECO:0007669"/>
    <property type="project" value="UniProtKB-KW"/>
</dbReference>
<evidence type="ECO:0000256" key="5">
    <source>
        <dbReference type="ARBA" id="ARBA00023239"/>
    </source>
</evidence>
<sequence length="363" mass="39256">MMDLTDLPGAVEASQRRRPPRRGRTVLVLTVALAVAVLGAVLAWSTLGPVVARLTASDDYDGTGTGTVDVRIVQGDTGRAIGERLQEADVVKSAAAFVRAAAEEPRSSGIQPGTYRLRHQMSAASAVALLLDPGSRQTTRLTVPEGLTVAQVLDVVSKQTPIPREELEAALQDPALGLPPAANGQAEGFLFPSTYEVEPDSTGLEVLQKMVQQSTAVLAQLQVPPERVREVVIRASLVEKEARSPEDMARVATVLENRLARGMRLELDSTVNYASGGEKITTTQEQRDSDSPYNTYKITGLPAGPIANPGEAALRAVLQPEPGPWLFFVTVNPDTGETRFTDSYDEHLRNVEEFRRWLRAQES</sequence>
<evidence type="ECO:0000256" key="6">
    <source>
        <dbReference type="ARBA" id="ARBA00023316"/>
    </source>
</evidence>
<dbReference type="AlphaFoldDB" id="A0A2S6IP08"/>
<dbReference type="InterPro" id="IPR003770">
    <property type="entry name" value="MLTG-like"/>
</dbReference>
<dbReference type="EC" id="4.2.2.29" evidence="7"/>
<dbReference type="GO" id="GO:0008932">
    <property type="term" value="F:lytic endotransglycosylase activity"/>
    <property type="evidence" value="ECO:0007669"/>
    <property type="project" value="UniProtKB-UniRule"/>
</dbReference>
<dbReference type="EMBL" id="PTJD01000005">
    <property type="protein sequence ID" value="PPK95992.1"/>
    <property type="molecule type" value="Genomic_DNA"/>
</dbReference>
<comment type="subcellular location">
    <subcellularLocation>
        <location evidence="7">Cell membrane</location>
        <topology evidence="7">Single-pass membrane protein</topology>
    </subcellularLocation>
</comment>
<dbReference type="CDD" id="cd08010">
    <property type="entry name" value="MltG_like"/>
    <property type="match status" value="1"/>
</dbReference>
<comment type="similarity">
    <text evidence="7">Belongs to the transglycosylase MltG family.</text>
</comment>
<gene>
    <name evidence="7" type="primary">mltG</name>
    <name evidence="8" type="ORF">CLV92_10592</name>
</gene>
<dbReference type="Gene3D" id="3.30.1490.480">
    <property type="entry name" value="Endolytic murein transglycosylase"/>
    <property type="match status" value="1"/>
</dbReference>
<keyword evidence="4 7" id="KW-0472">Membrane</keyword>
<comment type="function">
    <text evidence="7">Functions as a peptidoglycan terminase that cleaves nascent peptidoglycan strands endolytically to terminate their elongation.</text>
</comment>
<keyword evidence="1 7" id="KW-1003">Cell membrane</keyword>
<dbReference type="NCBIfam" id="TIGR00247">
    <property type="entry name" value="endolytic transglycosylase MltG"/>
    <property type="match status" value="1"/>
</dbReference>
<dbReference type="GO" id="GO:0005886">
    <property type="term" value="C:plasma membrane"/>
    <property type="evidence" value="ECO:0007669"/>
    <property type="project" value="UniProtKB-SubCell"/>
</dbReference>
<comment type="catalytic activity">
    <reaction evidence="7">
        <text>a peptidoglycan chain = a peptidoglycan chain with N-acetyl-1,6-anhydromuramyl-[peptide] at the reducing end + a peptidoglycan chain with N-acetylglucosamine at the non-reducing end.</text>
        <dbReference type="EC" id="4.2.2.29"/>
    </reaction>
</comment>
<evidence type="ECO:0000256" key="1">
    <source>
        <dbReference type="ARBA" id="ARBA00022475"/>
    </source>
</evidence>
<name>A0A2S6IP08_9ACTN</name>
<dbReference type="Gene3D" id="3.30.160.60">
    <property type="entry name" value="Classic Zinc Finger"/>
    <property type="match status" value="1"/>
</dbReference>
<evidence type="ECO:0000256" key="3">
    <source>
        <dbReference type="ARBA" id="ARBA00022989"/>
    </source>
</evidence>
<evidence type="ECO:0000256" key="4">
    <source>
        <dbReference type="ARBA" id="ARBA00023136"/>
    </source>
</evidence>
<dbReference type="Proteomes" id="UP000239485">
    <property type="component" value="Unassembled WGS sequence"/>
</dbReference>
<keyword evidence="5 7" id="KW-0456">Lyase</keyword>
<dbReference type="PANTHER" id="PTHR30518">
    <property type="entry name" value="ENDOLYTIC MUREIN TRANSGLYCOSYLASE"/>
    <property type="match status" value="1"/>
</dbReference>
<dbReference type="GO" id="GO:0009252">
    <property type="term" value="P:peptidoglycan biosynthetic process"/>
    <property type="evidence" value="ECO:0007669"/>
    <property type="project" value="UniProtKB-UniRule"/>
</dbReference>
<proteinExistence type="inferred from homology"/>
<organism evidence="8 9">
    <name type="scientific">Kineococcus xinjiangensis</name>
    <dbReference type="NCBI Taxonomy" id="512762"/>
    <lineage>
        <taxon>Bacteria</taxon>
        <taxon>Bacillati</taxon>
        <taxon>Actinomycetota</taxon>
        <taxon>Actinomycetes</taxon>
        <taxon>Kineosporiales</taxon>
        <taxon>Kineosporiaceae</taxon>
        <taxon>Kineococcus</taxon>
    </lineage>
</organism>
<reference evidence="8 9" key="1">
    <citation type="submission" date="2018-02" db="EMBL/GenBank/DDBJ databases">
        <title>Genomic Encyclopedia of Archaeal and Bacterial Type Strains, Phase II (KMG-II): from individual species to whole genera.</title>
        <authorList>
            <person name="Goeker M."/>
        </authorList>
    </citation>
    <scope>NUCLEOTIDE SEQUENCE [LARGE SCALE GENOMIC DNA]</scope>
    <source>
        <strain evidence="8 9">DSM 22857</strain>
    </source>
</reference>
<dbReference type="HAMAP" id="MF_02065">
    <property type="entry name" value="MltG"/>
    <property type="match status" value="1"/>
</dbReference>
<keyword evidence="6 7" id="KW-0961">Cell wall biogenesis/degradation</keyword>
<dbReference type="Pfam" id="PF02618">
    <property type="entry name" value="YceG"/>
    <property type="match status" value="1"/>
</dbReference>
<evidence type="ECO:0000313" key="9">
    <source>
        <dbReference type="Proteomes" id="UP000239485"/>
    </source>
</evidence>
<keyword evidence="9" id="KW-1185">Reference proteome</keyword>
<accession>A0A2S6IP08</accession>
<comment type="caution">
    <text evidence="8">The sequence shown here is derived from an EMBL/GenBank/DDBJ whole genome shotgun (WGS) entry which is preliminary data.</text>
</comment>
<keyword evidence="2 7" id="KW-0812">Transmembrane</keyword>
<dbReference type="PANTHER" id="PTHR30518:SF2">
    <property type="entry name" value="ENDOLYTIC MUREIN TRANSGLYCOSYLASE"/>
    <property type="match status" value="1"/>
</dbReference>
<feature type="transmembrane region" description="Helical" evidence="7">
    <location>
        <begin position="26"/>
        <end position="47"/>
    </location>
</feature>